<dbReference type="GO" id="GO:0045292">
    <property type="term" value="P:mRNA cis splicing, via spliceosome"/>
    <property type="evidence" value="ECO:0007669"/>
    <property type="project" value="TreeGrafter"/>
</dbReference>
<comment type="caution">
    <text evidence="7">The sequence shown here is derived from an EMBL/GenBank/DDBJ whole genome shotgun (WGS) entry which is preliminary data.</text>
</comment>
<feature type="region of interest" description="Disordered" evidence="6">
    <location>
        <begin position="1"/>
        <end position="69"/>
    </location>
</feature>
<organism evidence="7 8">
    <name type="scientific">Cymbomonas tetramitiformis</name>
    <dbReference type="NCBI Taxonomy" id="36881"/>
    <lineage>
        <taxon>Eukaryota</taxon>
        <taxon>Viridiplantae</taxon>
        <taxon>Chlorophyta</taxon>
        <taxon>Pyramimonadophyceae</taxon>
        <taxon>Pyramimonadales</taxon>
        <taxon>Pyramimonadaceae</taxon>
        <taxon>Cymbomonas</taxon>
    </lineage>
</organism>
<evidence type="ECO:0000256" key="6">
    <source>
        <dbReference type="SAM" id="MobiDB-lite"/>
    </source>
</evidence>
<protein>
    <submittedName>
        <fullName evidence="7">Uncharacterized protein</fullName>
    </submittedName>
</protein>
<dbReference type="PANTHER" id="PTHR14152:SF5">
    <property type="entry name" value="U4_U6.U5 TRI-SNRNP-ASSOCIATED PROTEIN 1"/>
    <property type="match status" value="1"/>
</dbReference>
<feature type="compositionally biased region" description="Acidic residues" evidence="6">
    <location>
        <begin position="498"/>
        <end position="515"/>
    </location>
</feature>
<keyword evidence="3" id="KW-0507">mRNA processing</keyword>
<comment type="similarity">
    <text evidence="2">Belongs to the SNU66/SART1 family.</text>
</comment>
<evidence type="ECO:0000256" key="2">
    <source>
        <dbReference type="ARBA" id="ARBA00006076"/>
    </source>
</evidence>
<evidence type="ECO:0000256" key="1">
    <source>
        <dbReference type="ARBA" id="ARBA00004123"/>
    </source>
</evidence>
<proteinExistence type="inferred from homology"/>
<feature type="compositionally biased region" description="Basic and acidic residues" evidence="6">
    <location>
        <begin position="53"/>
        <end position="69"/>
    </location>
</feature>
<feature type="compositionally biased region" description="Acidic residues" evidence="6">
    <location>
        <begin position="163"/>
        <end position="174"/>
    </location>
</feature>
<evidence type="ECO:0000313" key="7">
    <source>
        <dbReference type="EMBL" id="KAK3250130.1"/>
    </source>
</evidence>
<dbReference type="InterPro" id="IPR005011">
    <property type="entry name" value="SNU66/SART1"/>
</dbReference>
<keyword evidence="8" id="KW-1185">Reference proteome</keyword>
<feature type="compositionally biased region" description="Acidic residues" evidence="6">
    <location>
        <begin position="523"/>
        <end position="536"/>
    </location>
</feature>
<feature type="region of interest" description="Disordered" evidence="6">
    <location>
        <begin position="81"/>
        <end position="183"/>
    </location>
</feature>
<feature type="region of interest" description="Disordered" evidence="6">
    <location>
        <begin position="476"/>
        <end position="540"/>
    </location>
</feature>
<keyword evidence="5" id="KW-0539">Nucleus</keyword>
<evidence type="ECO:0000256" key="5">
    <source>
        <dbReference type="ARBA" id="ARBA00023242"/>
    </source>
</evidence>
<dbReference type="Proteomes" id="UP001190700">
    <property type="component" value="Unassembled WGS sequence"/>
</dbReference>
<dbReference type="PANTHER" id="PTHR14152">
    <property type="entry name" value="SQUAMOUS CELL CARCINOMA ANTIGEN RECOGNISED BY CYTOTOXIC T LYMPHOCYTES"/>
    <property type="match status" value="1"/>
</dbReference>
<evidence type="ECO:0000256" key="4">
    <source>
        <dbReference type="ARBA" id="ARBA00023187"/>
    </source>
</evidence>
<dbReference type="Pfam" id="PF03343">
    <property type="entry name" value="SART-1"/>
    <property type="match status" value="2"/>
</dbReference>
<name>A0AAE0C9S6_9CHLO</name>
<feature type="compositionally biased region" description="Basic and acidic residues" evidence="6">
    <location>
        <begin position="395"/>
        <end position="404"/>
    </location>
</feature>
<accession>A0AAE0C9S6</accession>
<comment type="subcellular location">
    <subcellularLocation>
        <location evidence="1">Nucleus</location>
    </subcellularLocation>
</comment>
<reference evidence="7 8" key="1">
    <citation type="journal article" date="2015" name="Genome Biol. Evol.">
        <title>Comparative Genomics of a Bacterivorous Green Alga Reveals Evolutionary Causalities and Consequences of Phago-Mixotrophic Mode of Nutrition.</title>
        <authorList>
            <person name="Burns J.A."/>
            <person name="Paasch A."/>
            <person name="Narechania A."/>
            <person name="Kim E."/>
        </authorList>
    </citation>
    <scope>NUCLEOTIDE SEQUENCE [LARGE SCALE GENOMIC DNA]</scope>
    <source>
        <strain evidence="7 8">PLY_AMNH</strain>
    </source>
</reference>
<feature type="region of interest" description="Disordered" evidence="6">
    <location>
        <begin position="232"/>
        <end position="252"/>
    </location>
</feature>
<dbReference type="GO" id="GO:0046540">
    <property type="term" value="C:U4/U6 x U5 tri-snRNP complex"/>
    <property type="evidence" value="ECO:0007669"/>
    <property type="project" value="InterPro"/>
</dbReference>
<keyword evidence="4" id="KW-0508">mRNA splicing</keyword>
<gene>
    <name evidence="7" type="ORF">CYMTET_40480</name>
</gene>
<feature type="region of interest" description="Disordered" evidence="6">
    <location>
        <begin position="349"/>
        <end position="413"/>
    </location>
</feature>
<evidence type="ECO:0000256" key="3">
    <source>
        <dbReference type="ARBA" id="ARBA00022664"/>
    </source>
</evidence>
<dbReference type="GO" id="GO:0000481">
    <property type="term" value="P:maturation of 5S rRNA"/>
    <property type="evidence" value="ECO:0007669"/>
    <property type="project" value="TreeGrafter"/>
</dbReference>
<dbReference type="EMBL" id="LGRX02026898">
    <property type="protein sequence ID" value="KAK3250130.1"/>
    <property type="molecule type" value="Genomic_DNA"/>
</dbReference>
<dbReference type="Pfam" id="PF19252">
    <property type="entry name" value="HIND"/>
    <property type="match status" value="1"/>
</dbReference>
<sequence>MGEDKSRDKSRHRERSKDDDHEDRHKDYPEDGPASGAPKGSEGGGEVSMSIEETNRLREKVGLKPLKEGKVVDGQAVALQAKREEAAKKQADAESKEIAERIRRAQEQRKMQKSYDETKGLGDSDDEDGGGAAAWVTKSRKMEQKKKSEAARQAALTASRFDEQDENEEDEEDEYSSKDLKGLKVRHKADELLDGQTVVLTLKDQGILDEKGTLADGADELENINLAEEFKRQQARDASKQKKGPDFIDSLEDEQKKGMLTKYDDAAEADAMVLDDTGEAVDEKKKKQEQIRKMLEATQQSLQGSRKVAEEYLTQEEVAARTKPKKKIKKKDKKLRKKEAAELAGILEAGAEAAGTDLGSRQSKQDGKAAKQKELMATKDARYDNALNKAQAASEKLREKPKEDQWDEEDDDDLYASLAQARRVALESKKPDFVSLAADVASRRTQDAAPAAQDAAVDDSLILNDTAEFCRTISVVEEDPASQPAPAKGQKDAKLDLGDVEMGEGDEDGPVVEDLEGLRKADGEEEEDDDEADEDAGGIGKEVLAGRGLAATLNLLKGMGSLDQHVTLGGRTNDKKKGALLGVWDDKNVPTDKDWNFGFKLDKEDEWGRKLTPKEAFRVFSWKFHGKAPGKTKVEKRIKKAEEELKMKSMAAGDTPLATMERLRDAQRVAHSPYVVVSGNVHAGQTSDHASGYGTEEKVSAGTMTPLLGAQTPMTGDKKVEFMLGITKRKPDSSMPPPAKRSK</sequence>
<dbReference type="AlphaFoldDB" id="A0AAE0C9S6"/>
<feature type="compositionally biased region" description="Basic and acidic residues" evidence="6">
    <location>
        <begin position="232"/>
        <end position="246"/>
    </location>
</feature>
<feature type="compositionally biased region" description="Basic and acidic residues" evidence="6">
    <location>
        <begin position="140"/>
        <end position="150"/>
    </location>
</feature>
<feature type="compositionally biased region" description="Basic and acidic residues" evidence="6">
    <location>
        <begin position="363"/>
        <end position="383"/>
    </location>
</feature>
<feature type="compositionally biased region" description="Basic and acidic residues" evidence="6">
    <location>
        <begin position="81"/>
        <end position="122"/>
    </location>
</feature>
<dbReference type="InterPro" id="IPR045347">
    <property type="entry name" value="HIND"/>
</dbReference>
<evidence type="ECO:0000313" key="8">
    <source>
        <dbReference type="Proteomes" id="UP001190700"/>
    </source>
</evidence>
<feature type="compositionally biased region" description="Basic and acidic residues" evidence="6">
    <location>
        <begin position="15"/>
        <end position="29"/>
    </location>
</feature>